<dbReference type="GO" id="GO:0008233">
    <property type="term" value="F:peptidase activity"/>
    <property type="evidence" value="ECO:0007669"/>
    <property type="project" value="UniProtKB-KW"/>
</dbReference>
<gene>
    <name evidence="2" type="ORF">SAMN05444409_3353</name>
</gene>
<dbReference type="AlphaFoldDB" id="A0A1N6J6S7"/>
<keyword evidence="2" id="KW-0645">Protease</keyword>
<proteinExistence type="predicted"/>
<dbReference type="Proteomes" id="UP000185207">
    <property type="component" value="Unassembled WGS sequence"/>
</dbReference>
<name>A0A1N6J6S7_9FLAO</name>
<organism evidence="2 3">
    <name type="scientific">Epilithonimonas zeae</name>
    <dbReference type="NCBI Taxonomy" id="1416779"/>
    <lineage>
        <taxon>Bacteria</taxon>
        <taxon>Pseudomonadati</taxon>
        <taxon>Bacteroidota</taxon>
        <taxon>Flavobacteriia</taxon>
        <taxon>Flavobacteriales</taxon>
        <taxon>Weeksellaceae</taxon>
        <taxon>Chryseobacterium group</taxon>
        <taxon>Epilithonimonas</taxon>
    </lineage>
</organism>
<feature type="domain" description="DUF2268" evidence="1">
    <location>
        <begin position="166"/>
        <end position="325"/>
    </location>
</feature>
<dbReference type="PROSITE" id="PS51257">
    <property type="entry name" value="PROKAR_LIPOPROTEIN"/>
    <property type="match status" value="1"/>
</dbReference>
<evidence type="ECO:0000313" key="2">
    <source>
        <dbReference type="EMBL" id="SIO39941.1"/>
    </source>
</evidence>
<dbReference type="InterPro" id="IPR018728">
    <property type="entry name" value="DUF2268"/>
</dbReference>
<dbReference type="GO" id="GO:0006508">
    <property type="term" value="P:proteolysis"/>
    <property type="evidence" value="ECO:0007669"/>
    <property type="project" value="UniProtKB-KW"/>
</dbReference>
<dbReference type="Pfam" id="PF10026">
    <property type="entry name" value="DUF2268"/>
    <property type="match status" value="1"/>
</dbReference>
<dbReference type="EMBL" id="FSRK01000002">
    <property type="protein sequence ID" value="SIO39941.1"/>
    <property type="molecule type" value="Genomic_DNA"/>
</dbReference>
<accession>A0A1N6J6S7</accession>
<protein>
    <submittedName>
        <fullName evidence="2">Predicted Zn-dependent protease</fullName>
    </submittedName>
</protein>
<keyword evidence="3" id="KW-1185">Reference proteome</keyword>
<evidence type="ECO:0000313" key="3">
    <source>
        <dbReference type="Proteomes" id="UP000185207"/>
    </source>
</evidence>
<reference evidence="3" key="1">
    <citation type="submission" date="2016-11" db="EMBL/GenBank/DDBJ databases">
        <authorList>
            <person name="Varghese N."/>
            <person name="Submissions S."/>
        </authorList>
    </citation>
    <scope>NUCLEOTIDE SEQUENCE [LARGE SCALE GENOMIC DNA]</scope>
    <source>
        <strain evidence="3">DSM 27623</strain>
    </source>
</reference>
<evidence type="ECO:0000259" key="1">
    <source>
        <dbReference type="Pfam" id="PF10026"/>
    </source>
</evidence>
<dbReference type="RefSeq" id="WP_245799093.1">
    <property type="nucleotide sequence ID" value="NZ_FSRK01000002.1"/>
</dbReference>
<sequence length="341" mass="39981">MIKKLILPSILISLLITSCKNQVSKSQNESSNIFEKLEKVPDSVKVGNITILNLFKNQILAHQSQYDSLRIVQKVYQPHKELWNNCYGMIFGEENASKFNNSKGMVDWNKKLYPDNKDFFDNRTSELLNINLEKTLKQNLQKFEKLVPYPPKAKISILFTPLQGIGFGGCSAEEFAFELNNKEYNVNYTIEKGIPHELNHLVYEPFHTNDSNKETALAQTIDEGFACYFTWIFFDKKIAKNEAVENMSEKDWAWYLTNEKKLYQELEKYFYDKSGNNPLLRNEKFKLFADAPKSLNYWMGFRIIEKYVEKHGKDSWKDIYKMDSQIVFEKSGYADYIKSLK</sequence>
<keyword evidence="2" id="KW-0378">Hydrolase</keyword>